<reference evidence="2" key="1">
    <citation type="submission" date="2018-01" db="EMBL/GenBank/DDBJ databases">
        <authorList>
            <person name="Kerou L M."/>
        </authorList>
    </citation>
    <scope>NUCLEOTIDE SEQUENCE [LARGE SCALE GENOMIC DNA]</scope>
    <source>
        <strain evidence="2">SCU2</strain>
    </source>
</reference>
<dbReference type="EMBL" id="LT981265">
    <property type="protein sequence ID" value="SPC33545.1"/>
    <property type="molecule type" value="Genomic_DNA"/>
</dbReference>
<keyword evidence="2" id="KW-1185">Reference proteome</keyword>
<accession>A0A2K5API7</accession>
<dbReference type="KEGG" id="ncv:NCAV_0351"/>
<organism evidence="1 2">
    <name type="scientific">Candidatus Nitrosocaldus cavascurensis</name>
    <dbReference type="NCBI Taxonomy" id="2058097"/>
    <lineage>
        <taxon>Archaea</taxon>
        <taxon>Nitrososphaerota</taxon>
        <taxon>Nitrososphaeria</taxon>
        <taxon>Candidatus Nitrosocaldales</taxon>
        <taxon>Candidatus Nitrosocaldaceae</taxon>
        <taxon>Candidatus Nitrosocaldus</taxon>
    </lineage>
</organism>
<protein>
    <submittedName>
        <fullName evidence="1">Uncharacterized protein</fullName>
    </submittedName>
</protein>
<proteinExistence type="predicted"/>
<evidence type="ECO:0000313" key="1">
    <source>
        <dbReference type="EMBL" id="SPC33545.1"/>
    </source>
</evidence>
<sequence>MPYTYIELCLHSLAMGDVLKGGQFFIVYDADGAFVLEDKTKRNLTVLEVSKDDRYGVDAEKGIIYDADGRGHRVSIRWYFPKDRFRLDDVLDVAKGIEEFYRRLREETCPD</sequence>
<dbReference type="Proteomes" id="UP000236248">
    <property type="component" value="Chromosome NCAV"/>
</dbReference>
<name>A0A2K5API7_9ARCH</name>
<evidence type="ECO:0000313" key="2">
    <source>
        <dbReference type="Proteomes" id="UP000236248"/>
    </source>
</evidence>
<dbReference type="AlphaFoldDB" id="A0A2K5API7"/>
<gene>
    <name evidence="1" type="ORF">NCAV_0351</name>
</gene>